<dbReference type="PROSITE" id="PS50048">
    <property type="entry name" value="ZN2_CY6_FUNGAL_2"/>
    <property type="match status" value="1"/>
</dbReference>
<evidence type="ECO:0000256" key="1">
    <source>
        <dbReference type="ARBA" id="ARBA00004123"/>
    </source>
</evidence>
<keyword evidence="3" id="KW-0238">DNA-binding</keyword>
<evidence type="ECO:0000256" key="5">
    <source>
        <dbReference type="ARBA" id="ARBA00023242"/>
    </source>
</evidence>
<dbReference type="EMBL" id="ML732229">
    <property type="protein sequence ID" value="KAB8073319.1"/>
    <property type="molecule type" value="Genomic_DNA"/>
</dbReference>
<dbReference type="InterPro" id="IPR001138">
    <property type="entry name" value="Zn2Cys6_DnaBD"/>
</dbReference>
<feature type="region of interest" description="Disordered" evidence="6">
    <location>
        <begin position="59"/>
        <end position="84"/>
    </location>
</feature>
<proteinExistence type="predicted"/>
<evidence type="ECO:0000256" key="2">
    <source>
        <dbReference type="ARBA" id="ARBA00023015"/>
    </source>
</evidence>
<dbReference type="OrthoDB" id="3251668at2759"/>
<dbReference type="GO" id="GO:0005634">
    <property type="term" value="C:nucleus"/>
    <property type="evidence" value="ECO:0007669"/>
    <property type="project" value="UniProtKB-SubCell"/>
</dbReference>
<name>A0A5N5WYB8_9EURO</name>
<feature type="domain" description="Zn(2)-C6 fungal-type" evidence="7">
    <location>
        <begin position="11"/>
        <end position="39"/>
    </location>
</feature>
<keyword evidence="9" id="KW-1185">Reference proteome</keyword>
<accession>A0A5N5WYB8</accession>
<dbReference type="PROSITE" id="PS00463">
    <property type="entry name" value="ZN2_CY6_FUNGAL_1"/>
    <property type="match status" value="1"/>
</dbReference>
<evidence type="ECO:0000256" key="4">
    <source>
        <dbReference type="ARBA" id="ARBA00023163"/>
    </source>
</evidence>
<dbReference type="Gene3D" id="4.10.240.10">
    <property type="entry name" value="Zn(2)-C6 fungal-type DNA-binding domain"/>
    <property type="match status" value="1"/>
</dbReference>
<keyword evidence="4" id="KW-0804">Transcription</keyword>
<dbReference type="CDD" id="cd00067">
    <property type="entry name" value="GAL4"/>
    <property type="match status" value="1"/>
</dbReference>
<evidence type="ECO:0000313" key="8">
    <source>
        <dbReference type="EMBL" id="KAB8073319.1"/>
    </source>
</evidence>
<dbReference type="SMART" id="SM00066">
    <property type="entry name" value="GAL4"/>
    <property type="match status" value="1"/>
</dbReference>
<gene>
    <name evidence="8" type="ORF">BDV29DRAFT_157712</name>
</gene>
<reference evidence="8 9" key="1">
    <citation type="submission" date="2019-04" db="EMBL/GenBank/DDBJ databases">
        <title>Friends and foes A comparative genomics study of 23 Aspergillus species from section Flavi.</title>
        <authorList>
            <consortium name="DOE Joint Genome Institute"/>
            <person name="Kjaerbolling I."/>
            <person name="Vesth T."/>
            <person name="Frisvad J.C."/>
            <person name="Nybo J.L."/>
            <person name="Theobald S."/>
            <person name="Kildgaard S."/>
            <person name="Isbrandt T."/>
            <person name="Kuo A."/>
            <person name="Sato A."/>
            <person name="Lyhne E.K."/>
            <person name="Kogle M.E."/>
            <person name="Wiebenga A."/>
            <person name="Kun R.S."/>
            <person name="Lubbers R.J."/>
            <person name="Makela M.R."/>
            <person name="Barry K."/>
            <person name="Chovatia M."/>
            <person name="Clum A."/>
            <person name="Daum C."/>
            <person name="Haridas S."/>
            <person name="He G."/>
            <person name="LaButti K."/>
            <person name="Lipzen A."/>
            <person name="Mondo S."/>
            <person name="Riley R."/>
            <person name="Salamov A."/>
            <person name="Simmons B.A."/>
            <person name="Magnuson J.K."/>
            <person name="Henrissat B."/>
            <person name="Mortensen U.H."/>
            <person name="Larsen T.O."/>
            <person name="Devries R.P."/>
            <person name="Grigoriev I.V."/>
            <person name="Machida M."/>
            <person name="Baker S.E."/>
            <person name="Andersen M.R."/>
        </authorList>
    </citation>
    <scope>NUCLEOTIDE SEQUENCE [LARGE SCALE GENOMIC DNA]</scope>
    <source>
        <strain evidence="8 9">CBS 151.66</strain>
    </source>
</reference>
<dbReference type="GO" id="GO:0000976">
    <property type="term" value="F:transcription cis-regulatory region binding"/>
    <property type="evidence" value="ECO:0007669"/>
    <property type="project" value="TreeGrafter"/>
</dbReference>
<dbReference type="GO" id="GO:0008270">
    <property type="term" value="F:zinc ion binding"/>
    <property type="evidence" value="ECO:0007669"/>
    <property type="project" value="InterPro"/>
</dbReference>
<dbReference type="InterPro" id="IPR036864">
    <property type="entry name" value="Zn2-C6_fun-type_DNA-bd_sf"/>
</dbReference>
<dbReference type="GO" id="GO:0045944">
    <property type="term" value="P:positive regulation of transcription by RNA polymerase II"/>
    <property type="evidence" value="ECO:0007669"/>
    <property type="project" value="TreeGrafter"/>
</dbReference>
<dbReference type="Proteomes" id="UP000326565">
    <property type="component" value="Unassembled WGS sequence"/>
</dbReference>
<keyword evidence="2" id="KW-0805">Transcription regulation</keyword>
<comment type="subcellular location">
    <subcellularLocation>
        <location evidence="1">Nucleus</location>
    </subcellularLocation>
</comment>
<evidence type="ECO:0000313" key="9">
    <source>
        <dbReference type="Proteomes" id="UP000326565"/>
    </source>
</evidence>
<keyword evidence="5" id="KW-0539">Nucleus</keyword>
<dbReference type="PANTHER" id="PTHR37534">
    <property type="entry name" value="TRANSCRIPTIONAL ACTIVATOR PROTEIN UGA3"/>
    <property type="match status" value="1"/>
</dbReference>
<protein>
    <recommendedName>
        <fullName evidence="7">Zn(2)-C6 fungal-type domain-containing protein</fullName>
    </recommendedName>
</protein>
<dbReference type="Pfam" id="PF11951">
    <property type="entry name" value="Fungal_trans_2"/>
    <property type="match status" value="1"/>
</dbReference>
<evidence type="ECO:0000256" key="6">
    <source>
        <dbReference type="SAM" id="MobiDB-lite"/>
    </source>
</evidence>
<dbReference type="Pfam" id="PF00172">
    <property type="entry name" value="Zn_clus"/>
    <property type="match status" value="1"/>
</dbReference>
<organism evidence="8 9">
    <name type="scientific">Aspergillus leporis</name>
    <dbReference type="NCBI Taxonomy" id="41062"/>
    <lineage>
        <taxon>Eukaryota</taxon>
        <taxon>Fungi</taxon>
        <taxon>Dikarya</taxon>
        <taxon>Ascomycota</taxon>
        <taxon>Pezizomycotina</taxon>
        <taxon>Eurotiomycetes</taxon>
        <taxon>Eurotiomycetidae</taxon>
        <taxon>Eurotiales</taxon>
        <taxon>Aspergillaceae</taxon>
        <taxon>Aspergillus</taxon>
        <taxon>Aspergillus subgen. Circumdati</taxon>
    </lineage>
</organism>
<dbReference type="InterPro" id="IPR021858">
    <property type="entry name" value="Fun_TF"/>
</dbReference>
<dbReference type="PANTHER" id="PTHR37534:SF44">
    <property type="entry name" value="ZN(II)2CYS6 TRANSCRIPTION FACTOR (EUROFUNG)"/>
    <property type="match status" value="1"/>
</dbReference>
<evidence type="ECO:0000256" key="3">
    <source>
        <dbReference type="ARBA" id="ARBA00023125"/>
    </source>
</evidence>
<evidence type="ECO:0000259" key="7">
    <source>
        <dbReference type="PROSITE" id="PS50048"/>
    </source>
</evidence>
<dbReference type="AlphaFoldDB" id="A0A5N5WYB8"/>
<sequence length="511" mass="57363">MSTPRYRSHDGCWTCKQVRRRCDKSRPTCQACNRRGVPCEGYEIRLRWGSGIASRGHFTGADKPLEASIPPRAKGRRRDLSRERCRTTTRGRNGNVEDLAGTNLSQIAVEEFREQSPEVDAASVPIIPTGAPSLPINEEEKLFQQFMASGINVLHSTSVHDARNLLESRLPTLCQSSKSLYAICVALQASILPNIKSQFFEHYDVALNLFRTELSSSTTFLSDGTFTAGLLLCSIGLMHAMPWTMHLHGMYGILQAHGLTGREEKTEFRIHLLEVMGVMDMPTFTIGRTASLGFWRQYCRDRATSQHNSDDDDVEVVSGLPRSLLDLISCIGEGATEEDFWNWPGSPGSLLQHQLWEAYRLAGMLAIRHDHLLPVSDRDGAFVRSAGQVRHKEGKACSFTPPKTSIITSRIVGHLDALCRALMQPEKHGSLILNALKYPVFMAGLQANIINANAELKDVIRRCLSTWQEQQGYARDYHLVLEILEEWWLRHDEMSSVHELALQRGMEIGLL</sequence>
<dbReference type="SUPFAM" id="SSF57701">
    <property type="entry name" value="Zn2/Cys6 DNA-binding domain"/>
    <property type="match status" value="1"/>
</dbReference>
<dbReference type="GO" id="GO:0000981">
    <property type="term" value="F:DNA-binding transcription factor activity, RNA polymerase II-specific"/>
    <property type="evidence" value="ECO:0007669"/>
    <property type="project" value="InterPro"/>
</dbReference>